<feature type="domain" description="NAD-dependent epimerase/dehydratase" evidence="1">
    <location>
        <begin position="6"/>
        <end position="208"/>
    </location>
</feature>
<dbReference type="InterPro" id="IPR036291">
    <property type="entry name" value="NAD(P)-bd_dom_sf"/>
</dbReference>
<dbReference type="Proteomes" id="UP001172738">
    <property type="component" value="Unassembled WGS sequence"/>
</dbReference>
<keyword evidence="3" id="KW-1185">Reference proteome</keyword>
<evidence type="ECO:0000313" key="2">
    <source>
        <dbReference type="EMBL" id="MDN4473963.1"/>
    </source>
</evidence>
<dbReference type="RefSeq" id="WP_301129976.1">
    <property type="nucleotide sequence ID" value="NZ_JAUHPV010000009.1"/>
</dbReference>
<protein>
    <recommendedName>
        <fullName evidence="1">NAD-dependent epimerase/dehydratase domain-containing protein</fullName>
    </recommendedName>
</protein>
<comment type="caution">
    <text evidence="2">The sequence shown here is derived from an EMBL/GenBank/DDBJ whole genome shotgun (WGS) entry which is preliminary data.</text>
</comment>
<reference evidence="2" key="1">
    <citation type="submission" date="2023-06" db="EMBL/GenBank/DDBJ databases">
        <title>SYSU T00b26.</title>
        <authorList>
            <person name="Gao L."/>
            <person name="Fang B.-Z."/>
            <person name="Li W.-J."/>
        </authorList>
    </citation>
    <scope>NUCLEOTIDE SEQUENCE</scope>
    <source>
        <strain evidence="2">SYSU T00b26</strain>
    </source>
</reference>
<dbReference type="PANTHER" id="PTHR48079:SF6">
    <property type="entry name" value="NAD(P)-BINDING DOMAIN-CONTAINING PROTEIN-RELATED"/>
    <property type="match status" value="1"/>
</dbReference>
<dbReference type="EMBL" id="JAUHPV010000009">
    <property type="protein sequence ID" value="MDN4473963.1"/>
    <property type="molecule type" value="Genomic_DNA"/>
</dbReference>
<evidence type="ECO:0000259" key="1">
    <source>
        <dbReference type="Pfam" id="PF01370"/>
    </source>
</evidence>
<accession>A0ABT8G4B2</accession>
<sequence>MTRSLLVLGGTAWLGSEVARQAVKRGWEVTCLARGESGVVPEGARLVEADRAQPGAYAPVADRRYDAVVEVSWQPRFVQEAVEALGGVADHWTYVSSVSVYGADRSPNTEASPRMEALHPETEATIAHYPQAKVTCEDLTTRELGAHALIARPGLIVGPGDPTDRFGYWPARAALAGDGPMLVPRDGAPTQSLDVRDLAAWILDAGESDVRGPVNAVGEQVPFREMVEAARAAAGHEGDVREATTPWLAMRRVSSWSGPTSLPMWVPPGPFPPVGAHASDRYRETGGQWRPLEDTLRDTLAWERGLGLDRPRKAGLSRAEELDLIAQLP</sequence>
<dbReference type="InterPro" id="IPR051783">
    <property type="entry name" value="NAD(P)-dependent_oxidoreduct"/>
</dbReference>
<dbReference type="SUPFAM" id="SSF51735">
    <property type="entry name" value="NAD(P)-binding Rossmann-fold domains"/>
    <property type="match status" value="1"/>
</dbReference>
<dbReference type="InterPro" id="IPR001509">
    <property type="entry name" value="Epimerase_deHydtase"/>
</dbReference>
<dbReference type="Pfam" id="PF01370">
    <property type="entry name" value="Epimerase"/>
    <property type="match status" value="1"/>
</dbReference>
<gene>
    <name evidence="2" type="ORF">QQX04_13255</name>
</gene>
<dbReference type="PANTHER" id="PTHR48079">
    <property type="entry name" value="PROTEIN YEEZ"/>
    <property type="match status" value="1"/>
</dbReference>
<organism evidence="2 3">
    <name type="scientific">Demequina zhanjiangensis</name>
    <dbReference type="NCBI Taxonomy" id="3051659"/>
    <lineage>
        <taxon>Bacteria</taxon>
        <taxon>Bacillati</taxon>
        <taxon>Actinomycetota</taxon>
        <taxon>Actinomycetes</taxon>
        <taxon>Micrococcales</taxon>
        <taxon>Demequinaceae</taxon>
        <taxon>Demequina</taxon>
    </lineage>
</organism>
<dbReference type="Gene3D" id="3.40.50.720">
    <property type="entry name" value="NAD(P)-binding Rossmann-like Domain"/>
    <property type="match status" value="1"/>
</dbReference>
<name>A0ABT8G4B2_9MICO</name>
<proteinExistence type="predicted"/>
<evidence type="ECO:0000313" key="3">
    <source>
        <dbReference type="Proteomes" id="UP001172738"/>
    </source>
</evidence>